<dbReference type="Gene3D" id="1.10.150.690">
    <property type="entry name" value="DUF2063"/>
    <property type="match status" value="1"/>
</dbReference>
<evidence type="ECO:0000313" key="2">
    <source>
        <dbReference type="EMBL" id="OYD23323.1"/>
    </source>
</evidence>
<dbReference type="InterPro" id="IPR044922">
    <property type="entry name" value="DUF2063_N_sf"/>
</dbReference>
<keyword evidence="5" id="KW-1185">Reference proteome</keyword>
<organism evidence="2 4">
    <name type="scientific">Oceanimonas baumannii</name>
    <dbReference type="NCBI Taxonomy" id="129578"/>
    <lineage>
        <taxon>Bacteria</taxon>
        <taxon>Pseudomonadati</taxon>
        <taxon>Pseudomonadota</taxon>
        <taxon>Gammaproteobacteria</taxon>
        <taxon>Aeromonadales</taxon>
        <taxon>Aeromonadaceae</taxon>
        <taxon>Oceanimonas</taxon>
    </lineage>
</organism>
<name>A0A235CFK4_9GAMM</name>
<dbReference type="OrthoDB" id="4146344at2"/>
<dbReference type="AlphaFoldDB" id="A0A235CFK4"/>
<evidence type="ECO:0000313" key="3">
    <source>
        <dbReference type="EMBL" id="TDW58530.1"/>
    </source>
</evidence>
<protein>
    <submittedName>
        <fullName evidence="3">DNA-binding protein</fullName>
    </submittedName>
    <submittedName>
        <fullName evidence="2">DUF2063 domain-containing protein</fullName>
    </submittedName>
</protein>
<dbReference type="EMBL" id="NQJF01000010">
    <property type="protein sequence ID" value="OYD23323.1"/>
    <property type="molecule type" value="Genomic_DNA"/>
</dbReference>
<dbReference type="RefSeq" id="WP_094278879.1">
    <property type="nucleotide sequence ID" value="NZ_NQJF01000010.1"/>
</dbReference>
<accession>A0A235CFK4</accession>
<proteinExistence type="predicted"/>
<dbReference type="Proteomes" id="UP000243640">
    <property type="component" value="Unassembled WGS sequence"/>
</dbReference>
<feature type="domain" description="Putative DNA-binding" evidence="1">
    <location>
        <begin position="5"/>
        <end position="90"/>
    </location>
</feature>
<dbReference type="EMBL" id="SODO01000008">
    <property type="protein sequence ID" value="TDW58530.1"/>
    <property type="molecule type" value="Genomic_DNA"/>
</dbReference>
<evidence type="ECO:0000313" key="5">
    <source>
        <dbReference type="Proteomes" id="UP000295058"/>
    </source>
</evidence>
<dbReference type="GO" id="GO:0003677">
    <property type="term" value="F:DNA binding"/>
    <property type="evidence" value="ECO:0007669"/>
    <property type="project" value="UniProtKB-KW"/>
</dbReference>
<dbReference type="InterPro" id="IPR018640">
    <property type="entry name" value="DUF2063"/>
</dbReference>
<comment type="caution">
    <text evidence="2">The sequence shown here is derived from an EMBL/GenBank/DDBJ whole genome shotgun (WGS) entry which is preliminary data.</text>
</comment>
<dbReference type="Proteomes" id="UP000295058">
    <property type="component" value="Unassembled WGS sequence"/>
</dbReference>
<evidence type="ECO:0000259" key="1">
    <source>
        <dbReference type="Pfam" id="PF09836"/>
    </source>
</evidence>
<gene>
    <name evidence="2" type="ORF">B6S09_12745</name>
    <name evidence="3" type="ORF">LY04_02308</name>
</gene>
<evidence type="ECO:0000313" key="4">
    <source>
        <dbReference type="Proteomes" id="UP000243640"/>
    </source>
</evidence>
<dbReference type="Pfam" id="PF09836">
    <property type="entry name" value="DUF2063"/>
    <property type="match status" value="1"/>
</dbReference>
<sequence>MHNLFYHALLDASQPVPDTVTTHPGRQARFNVYRNNIRASLTEALAAQFPVCRQLVGEDFFNAMAALYIEQSPPATPLLTEYGTTMPAFIAGFAPAASLPYLADMARLELALQQVRHAADANAVATDILQALLADPERLAGQSLQLSPACFLLRSSFAVCSLWRAHHGEGRLNEIDLSIAENALLLRPGLIVNMIGLNDADSDFMTALMTGLPLSAALERTAQRHADVNPADLLQCLLTNQTITGVITKGETS</sequence>
<reference evidence="2 4" key="1">
    <citation type="submission" date="2017-08" db="EMBL/GenBank/DDBJ databases">
        <title>Draft Genome Sequence of the Marine Bacterium Oceanimonas baumannii ATCC 700832.</title>
        <authorList>
            <person name="Mcclelland W.D."/>
            <person name="Brennan M.A."/>
            <person name="Trachtenberg A.M."/>
            <person name="Maclea K.S."/>
        </authorList>
    </citation>
    <scope>NUCLEOTIDE SEQUENCE [LARGE SCALE GENOMIC DNA]</scope>
    <source>
        <strain evidence="2 4">ATCC 700832</strain>
    </source>
</reference>
<reference evidence="3 5" key="2">
    <citation type="submission" date="2019-03" db="EMBL/GenBank/DDBJ databases">
        <title>Genomic Encyclopedia of Archaeal and Bacterial Type Strains, Phase II (KMG-II): from individual species to whole genera.</title>
        <authorList>
            <person name="Goeker M."/>
        </authorList>
    </citation>
    <scope>NUCLEOTIDE SEQUENCE [LARGE SCALE GENOMIC DNA]</scope>
    <source>
        <strain evidence="3 5">DSM 15594</strain>
    </source>
</reference>
<keyword evidence="3" id="KW-0238">DNA-binding</keyword>